<organism evidence="2 3">
    <name type="scientific">Methanobacterium formicicum (strain DSM 3637 / PP1)</name>
    <dbReference type="NCBI Taxonomy" id="1204725"/>
    <lineage>
        <taxon>Archaea</taxon>
        <taxon>Methanobacteriati</taxon>
        <taxon>Methanobacteriota</taxon>
        <taxon>Methanomada group</taxon>
        <taxon>Methanobacteria</taxon>
        <taxon>Methanobacteriales</taxon>
        <taxon>Methanobacteriaceae</taxon>
        <taxon>Methanobacterium</taxon>
    </lineage>
</organism>
<name>K2RDH7_METFP</name>
<evidence type="ECO:0000256" key="1">
    <source>
        <dbReference type="SAM" id="Coils"/>
    </source>
</evidence>
<accession>K2RDH7</accession>
<evidence type="ECO:0000313" key="2">
    <source>
        <dbReference type="EMBL" id="EKF86389.1"/>
    </source>
</evidence>
<gene>
    <name evidence="2" type="ORF">A994_02863</name>
</gene>
<reference evidence="2 3" key="1">
    <citation type="journal article" date="2012" name="J. Bacteriol.">
        <title>Draft genome sequence of Methanobacterium formicicum DSM 3637, an archaebacterium isolated from the methane producer amoeba Pelomyxa palustris.</title>
        <authorList>
            <person name="Gutierrez G."/>
        </authorList>
    </citation>
    <scope>NUCLEOTIDE SEQUENCE [LARGE SCALE GENOMIC DNA]</scope>
    <source>
        <strain evidence="3">DSM 3637 / PP1</strain>
    </source>
</reference>
<dbReference type="PATRIC" id="fig|1204725.3.peg.575"/>
<evidence type="ECO:0000313" key="3">
    <source>
        <dbReference type="Proteomes" id="UP000007360"/>
    </source>
</evidence>
<feature type="coiled-coil region" evidence="1">
    <location>
        <begin position="20"/>
        <end position="54"/>
    </location>
</feature>
<keyword evidence="1" id="KW-0175">Coiled coil</keyword>
<dbReference type="RefSeq" id="WP_004029770.1">
    <property type="nucleotide sequence ID" value="NZ_AMPO01000002.1"/>
</dbReference>
<dbReference type="AlphaFoldDB" id="K2RDH7"/>
<dbReference type="Proteomes" id="UP000007360">
    <property type="component" value="Unassembled WGS sequence"/>
</dbReference>
<comment type="caution">
    <text evidence="2">The sequence shown here is derived from an EMBL/GenBank/DDBJ whole genome shotgun (WGS) entry which is preliminary data.</text>
</comment>
<protein>
    <submittedName>
        <fullName evidence="2">Uncharacterized protein</fullName>
    </submittedName>
</protein>
<keyword evidence="3" id="KW-1185">Reference proteome</keyword>
<dbReference type="OrthoDB" id="120574at2157"/>
<dbReference type="EMBL" id="AMPO01000002">
    <property type="protein sequence ID" value="EKF86389.1"/>
    <property type="molecule type" value="Genomic_DNA"/>
</dbReference>
<sequence length="95" mass="11114">MTLDVSDTAMPEEQVRSAVIGALKNRIIEIDIKLDDLNQNLEYFQRKYNLESENFYQQFCSGSLGDEMDFLEWKSSWEIYQELILEKKALLEALG</sequence>
<proteinExistence type="predicted"/>